<organism evidence="1 2">
    <name type="scientific">Pleurotus cornucopiae</name>
    <name type="common">Cornucopia mushroom</name>
    <dbReference type="NCBI Taxonomy" id="5321"/>
    <lineage>
        <taxon>Eukaryota</taxon>
        <taxon>Fungi</taxon>
        <taxon>Dikarya</taxon>
        <taxon>Basidiomycota</taxon>
        <taxon>Agaricomycotina</taxon>
        <taxon>Agaricomycetes</taxon>
        <taxon>Agaricomycetidae</taxon>
        <taxon>Agaricales</taxon>
        <taxon>Pleurotineae</taxon>
        <taxon>Pleurotaceae</taxon>
        <taxon>Pleurotus</taxon>
    </lineage>
</organism>
<protein>
    <submittedName>
        <fullName evidence="1">Uncharacterized protein</fullName>
    </submittedName>
</protein>
<dbReference type="Proteomes" id="UP000824881">
    <property type="component" value="Unassembled WGS sequence"/>
</dbReference>
<dbReference type="EMBL" id="WQMT02000002">
    <property type="protein sequence ID" value="KAG9226929.1"/>
    <property type="molecule type" value="Genomic_DNA"/>
</dbReference>
<sequence length="199" mass="19313">MFFSLASIALLAVSVAAQGGFPQCAIQCLDPTQSVNGCGPTDNACLCNDTAFISSTTACIDTNCEGDDVANAQSAARSLCAAVGVTLTSTPASEPTSSSVAAPPTSSSGSSSVSGSSSAPTSTAPASSTGSATNSRPAPSPNAAEQTAGLGSGLTFRRADRALTCHFRPAPAQTSNAASFNGVNSFAGIAALGLAALAL</sequence>
<comment type="caution">
    <text evidence="1">The sequence shown here is derived from an EMBL/GenBank/DDBJ whole genome shotgun (WGS) entry which is preliminary data.</text>
</comment>
<keyword evidence="2" id="KW-1185">Reference proteome</keyword>
<proteinExistence type="predicted"/>
<evidence type="ECO:0000313" key="2">
    <source>
        <dbReference type="Proteomes" id="UP000824881"/>
    </source>
</evidence>
<evidence type="ECO:0000313" key="1">
    <source>
        <dbReference type="EMBL" id="KAG9226929.1"/>
    </source>
</evidence>
<accession>A0ACB7JAV6</accession>
<name>A0ACB7JAV6_PLECO</name>
<gene>
    <name evidence="1" type="ORF">CCMSSC00406_0003398</name>
</gene>
<reference evidence="1 2" key="1">
    <citation type="journal article" date="2021" name="Appl. Environ. Microbiol.">
        <title>Genetic linkage and physical mapping for an oyster mushroom Pleurotus cornucopiae and QTL analysis for the trait cap color.</title>
        <authorList>
            <person name="Zhang Y."/>
            <person name="Gao W."/>
            <person name="Sonnenberg A."/>
            <person name="Chen Q."/>
            <person name="Zhang J."/>
            <person name="Huang C."/>
        </authorList>
    </citation>
    <scope>NUCLEOTIDE SEQUENCE [LARGE SCALE GENOMIC DNA]</scope>
    <source>
        <strain evidence="1">CCMSSC00406</strain>
    </source>
</reference>